<dbReference type="EMBL" id="JBHULC010000027">
    <property type="protein sequence ID" value="MFD2523128.1"/>
    <property type="molecule type" value="Genomic_DNA"/>
</dbReference>
<evidence type="ECO:0008006" key="4">
    <source>
        <dbReference type="Google" id="ProtNLM"/>
    </source>
</evidence>
<evidence type="ECO:0000313" key="2">
    <source>
        <dbReference type="EMBL" id="MFD2523128.1"/>
    </source>
</evidence>
<comment type="caution">
    <text evidence="2">The sequence shown here is derived from an EMBL/GenBank/DDBJ whole genome shotgun (WGS) entry which is preliminary data.</text>
</comment>
<reference evidence="3" key="1">
    <citation type="journal article" date="2019" name="Int. J. Syst. Evol. Microbiol.">
        <title>The Global Catalogue of Microorganisms (GCM) 10K type strain sequencing project: providing services to taxonomists for standard genome sequencing and annotation.</title>
        <authorList>
            <consortium name="The Broad Institute Genomics Platform"/>
            <consortium name="The Broad Institute Genome Sequencing Center for Infectious Disease"/>
            <person name="Wu L."/>
            <person name="Ma J."/>
        </authorList>
    </citation>
    <scope>NUCLEOTIDE SEQUENCE [LARGE SCALE GENOMIC DNA]</scope>
    <source>
        <strain evidence="3">KCTC 52344</strain>
    </source>
</reference>
<feature type="transmembrane region" description="Helical" evidence="1">
    <location>
        <begin position="128"/>
        <end position="145"/>
    </location>
</feature>
<gene>
    <name evidence="2" type="ORF">ACFSR2_19680</name>
</gene>
<sequence>MELDELKNIWDTAHDATNTQQILNTKMIEKMTQTRFKSRLQKVVFHELIGALMCIAAVAYMAFNFDKLTTPFFQGLGIVTALLLMVLPIVSLMLIWQINSLGNVSQPIAETIKQFATQKLRFIRFQQLSVVAAYILIVFVFLLMPKFTGGRSLNDNKYFWAFAVAFGYIFLYFFSRMVIKYYGNALQQAEELLRELEG</sequence>
<dbReference type="Proteomes" id="UP001597510">
    <property type="component" value="Unassembled WGS sequence"/>
</dbReference>
<keyword evidence="1" id="KW-0812">Transmembrane</keyword>
<keyword evidence="1" id="KW-0472">Membrane</keyword>
<organism evidence="2 3">
    <name type="scientific">Emticicia soli</name>
    <dbReference type="NCBI Taxonomy" id="2027878"/>
    <lineage>
        <taxon>Bacteria</taxon>
        <taxon>Pseudomonadati</taxon>
        <taxon>Bacteroidota</taxon>
        <taxon>Cytophagia</taxon>
        <taxon>Cytophagales</taxon>
        <taxon>Leadbetterellaceae</taxon>
        <taxon>Emticicia</taxon>
    </lineage>
</organism>
<evidence type="ECO:0000313" key="3">
    <source>
        <dbReference type="Proteomes" id="UP001597510"/>
    </source>
</evidence>
<keyword evidence="3" id="KW-1185">Reference proteome</keyword>
<dbReference type="RefSeq" id="WP_340239325.1">
    <property type="nucleotide sequence ID" value="NZ_JBBEWC010000012.1"/>
</dbReference>
<feature type="transmembrane region" description="Helical" evidence="1">
    <location>
        <begin position="43"/>
        <end position="63"/>
    </location>
</feature>
<protein>
    <recommendedName>
        <fullName evidence="4">DUF3278 domain-containing protein</fullName>
    </recommendedName>
</protein>
<feature type="transmembrane region" description="Helical" evidence="1">
    <location>
        <begin position="157"/>
        <end position="174"/>
    </location>
</feature>
<keyword evidence="1" id="KW-1133">Transmembrane helix</keyword>
<name>A0ABW5JDF2_9BACT</name>
<accession>A0ABW5JDF2</accession>
<proteinExistence type="predicted"/>
<feature type="transmembrane region" description="Helical" evidence="1">
    <location>
        <begin position="75"/>
        <end position="96"/>
    </location>
</feature>
<evidence type="ECO:0000256" key="1">
    <source>
        <dbReference type="SAM" id="Phobius"/>
    </source>
</evidence>